<protein>
    <recommendedName>
        <fullName evidence="5">Leucine-rich repeat-containing N-terminal plant-type domain-containing protein</fullName>
    </recommendedName>
</protein>
<dbReference type="OrthoDB" id="2105857at2759"/>
<dbReference type="PANTHER" id="PTHR47988">
    <property type="entry name" value="SOMATIC EMBRYOGENESIS RECEPTOR KINASE 1"/>
    <property type="match status" value="1"/>
</dbReference>
<keyword evidence="2 4" id="KW-0732">Signal</keyword>
<keyword evidence="3" id="KW-0677">Repeat</keyword>
<dbReference type="Pfam" id="PF13855">
    <property type="entry name" value="LRR_8"/>
    <property type="match status" value="1"/>
</dbReference>
<dbReference type="Proteomes" id="UP000187203">
    <property type="component" value="Unassembled WGS sequence"/>
</dbReference>
<dbReference type="Pfam" id="PF08263">
    <property type="entry name" value="LRRNT_2"/>
    <property type="match status" value="1"/>
</dbReference>
<dbReference type="SUPFAM" id="SSF52058">
    <property type="entry name" value="L domain-like"/>
    <property type="match status" value="1"/>
</dbReference>
<dbReference type="InterPro" id="IPR013210">
    <property type="entry name" value="LRR_N_plant-typ"/>
</dbReference>
<gene>
    <name evidence="6" type="ORF">COLO4_15523</name>
</gene>
<reference evidence="7" key="1">
    <citation type="submission" date="2013-09" db="EMBL/GenBank/DDBJ databases">
        <title>Corchorus olitorius genome sequencing.</title>
        <authorList>
            <person name="Alam M."/>
            <person name="Haque M.S."/>
            <person name="Islam M.S."/>
            <person name="Emdad E.M."/>
            <person name="Islam M.M."/>
            <person name="Ahmed B."/>
            <person name="Halim A."/>
            <person name="Hossen Q.M.M."/>
            <person name="Hossain M.Z."/>
            <person name="Ahmed R."/>
            <person name="Khan M.M."/>
            <person name="Islam R."/>
            <person name="Rashid M.M."/>
            <person name="Khan S.A."/>
            <person name="Rahman M.S."/>
            <person name="Alam M."/>
            <person name="Yahiya A.S."/>
            <person name="Khan M.S."/>
            <person name="Azam M.S."/>
            <person name="Haque T."/>
            <person name="Lashkar M.Z.H."/>
            <person name="Akhand A.I."/>
            <person name="Morshed G."/>
            <person name="Roy S."/>
            <person name="Uddin K.S."/>
            <person name="Rabeya T."/>
            <person name="Hossain A.S."/>
            <person name="Chowdhury A."/>
            <person name="Snigdha A.R."/>
            <person name="Mortoza M.S."/>
            <person name="Matin S.A."/>
            <person name="Hoque S.M.E."/>
            <person name="Islam M.K."/>
            <person name="Roy D.K."/>
            <person name="Haider R."/>
            <person name="Moosa M.M."/>
            <person name="Elias S.M."/>
            <person name="Hasan A.M."/>
            <person name="Jahan S."/>
            <person name="Shafiuddin M."/>
            <person name="Mahmood N."/>
            <person name="Shommy N.S."/>
        </authorList>
    </citation>
    <scope>NUCLEOTIDE SEQUENCE [LARGE SCALE GENOMIC DNA]</scope>
    <source>
        <strain evidence="7">cv. O-4</strain>
    </source>
</reference>
<keyword evidence="1" id="KW-0433">Leucine-rich repeat</keyword>
<evidence type="ECO:0000256" key="3">
    <source>
        <dbReference type="ARBA" id="ARBA00022737"/>
    </source>
</evidence>
<dbReference type="InterPro" id="IPR032675">
    <property type="entry name" value="LRR_dom_sf"/>
</dbReference>
<keyword evidence="7" id="KW-1185">Reference proteome</keyword>
<evidence type="ECO:0000259" key="5">
    <source>
        <dbReference type="Pfam" id="PF08263"/>
    </source>
</evidence>
<dbReference type="Gene3D" id="3.80.10.10">
    <property type="entry name" value="Ribonuclease Inhibitor"/>
    <property type="match status" value="1"/>
</dbReference>
<dbReference type="EMBL" id="AWUE01015699">
    <property type="protein sequence ID" value="OMO96082.1"/>
    <property type="molecule type" value="Genomic_DNA"/>
</dbReference>
<feature type="domain" description="Leucine-rich repeat-containing N-terminal plant-type" evidence="5">
    <location>
        <begin position="33"/>
        <end position="75"/>
    </location>
</feature>
<comment type="caution">
    <text evidence="6">The sequence shown here is derived from an EMBL/GenBank/DDBJ whole genome shotgun (WGS) entry which is preliminary data.</text>
</comment>
<accession>A0A1R3JMJ3</accession>
<organism evidence="6 7">
    <name type="scientific">Corchorus olitorius</name>
    <dbReference type="NCBI Taxonomy" id="93759"/>
    <lineage>
        <taxon>Eukaryota</taxon>
        <taxon>Viridiplantae</taxon>
        <taxon>Streptophyta</taxon>
        <taxon>Embryophyta</taxon>
        <taxon>Tracheophyta</taxon>
        <taxon>Spermatophyta</taxon>
        <taxon>Magnoliopsida</taxon>
        <taxon>eudicotyledons</taxon>
        <taxon>Gunneridae</taxon>
        <taxon>Pentapetalae</taxon>
        <taxon>rosids</taxon>
        <taxon>malvids</taxon>
        <taxon>Malvales</taxon>
        <taxon>Malvaceae</taxon>
        <taxon>Grewioideae</taxon>
        <taxon>Apeibeae</taxon>
        <taxon>Corchorus</taxon>
    </lineage>
</organism>
<proteinExistence type="predicted"/>
<evidence type="ECO:0000256" key="1">
    <source>
        <dbReference type="ARBA" id="ARBA00022614"/>
    </source>
</evidence>
<name>A0A1R3JMJ3_9ROSI</name>
<dbReference type="STRING" id="93759.A0A1R3JMJ3"/>
<dbReference type="AlphaFoldDB" id="A0A1R3JMJ3"/>
<evidence type="ECO:0000256" key="2">
    <source>
        <dbReference type="ARBA" id="ARBA00022729"/>
    </source>
</evidence>
<evidence type="ECO:0000313" key="7">
    <source>
        <dbReference type="Proteomes" id="UP000187203"/>
    </source>
</evidence>
<feature type="signal peptide" evidence="4">
    <location>
        <begin position="1"/>
        <end position="22"/>
    </location>
</feature>
<evidence type="ECO:0000313" key="6">
    <source>
        <dbReference type="EMBL" id="OMO96082.1"/>
    </source>
</evidence>
<feature type="chain" id="PRO_5011983367" description="Leucine-rich repeat-containing N-terminal plant-type domain-containing protein" evidence="4">
    <location>
        <begin position="23"/>
        <end position="132"/>
    </location>
</feature>
<sequence>MMKRSSLLFFYCYIGFFSLVFADGAKPIIPMPNDEASILLLMKSSLVDPLNKLQDWKMASETRSVHCNWTGVWCNNGSFVEKLDLSNMNLSGIVSDHIQGLSSLAVLNLCNNGFETALPKSFANLTSLKIID</sequence>
<feature type="non-terminal residue" evidence="6">
    <location>
        <position position="132"/>
    </location>
</feature>
<evidence type="ECO:0000256" key="4">
    <source>
        <dbReference type="SAM" id="SignalP"/>
    </source>
</evidence>
<dbReference type="InterPro" id="IPR001611">
    <property type="entry name" value="Leu-rich_rpt"/>
</dbReference>